<feature type="compositionally biased region" description="Polar residues" evidence="1">
    <location>
        <begin position="329"/>
        <end position="339"/>
    </location>
</feature>
<feature type="compositionally biased region" description="Polar residues" evidence="1">
    <location>
        <begin position="886"/>
        <end position="895"/>
    </location>
</feature>
<feature type="compositionally biased region" description="Polar residues" evidence="1">
    <location>
        <begin position="371"/>
        <end position="381"/>
    </location>
</feature>
<feature type="compositionally biased region" description="Polar residues" evidence="1">
    <location>
        <begin position="411"/>
        <end position="425"/>
    </location>
</feature>
<dbReference type="EC" id="1.14.19.1" evidence="2"/>
<gene>
    <name evidence="2" type="primary">Q4WGR1</name>
</gene>
<accession>A0A5K1K0I7</accession>
<feature type="compositionally biased region" description="Polar residues" evidence="1">
    <location>
        <begin position="235"/>
        <end position="249"/>
    </location>
</feature>
<reference evidence="2" key="1">
    <citation type="submission" date="2019-10" db="EMBL/GenBank/DDBJ databases">
        <authorList>
            <person name="Nor Muhammad N."/>
        </authorList>
    </citation>
    <scope>NUCLEOTIDE SEQUENCE</scope>
</reference>
<proteinExistence type="predicted"/>
<feature type="region of interest" description="Disordered" evidence="1">
    <location>
        <begin position="149"/>
        <end position="177"/>
    </location>
</feature>
<dbReference type="AlphaFoldDB" id="A0A5K1K0I7"/>
<feature type="compositionally biased region" description="Polar residues" evidence="1">
    <location>
        <begin position="433"/>
        <end position="443"/>
    </location>
</feature>
<feature type="compositionally biased region" description="Low complexity" evidence="1">
    <location>
        <begin position="484"/>
        <end position="544"/>
    </location>
</feature>
<name>A0A5K1K0I7_9APHY</name>
<dbReference type="EMBL" id="LR727285">
    <property type="protein sequence ID" value="VWO98933.1"/>
    <property type="molecule type" value="Genomic_DNA"/>
</dbReference>
<dbReference type="GO" id="GO:0004768">
    <property type="term" value="F:stearoyl-CoA 9-desaturase activity"/>
    <property type="evidence" value="ECO:0007669"/>
    <property type="project" value="UniProtKB-EC"/>
</dbReference>
<feature type="compositionally biased region" description="Polar residues" evidence="1">
    <location>
        <begin position="460"/>
        <end position="471"/>
    </location>
</feature>
<feature type="compositionally biased region" description="Polar residues" evidence="1">
    <location>
        <begin position="940"/>
        <end position="958"/>
    </location>
</feature>
<feature type="compositionally biased region" description="Low complexity" evidence="1">
    <location>
        <begin position="898"/>
        <end position="927"/>
    </location>
</feature>
<feature type="region of interest" description="Disordered" evidence="1">
    <location>
        <begin position="83"/>
        <end position="122"/>
    </location>
</feature>
<dbReference type="InterPro" id="IPR029005">
    <property type="entry name" value="LIM-bd/SEUSS"/>
</dbReference>
<evidence type="ECO:0000256" key="1">
    <source>
        <dbReference type="SAM" id="MobiDB-lite"/>
    </source>
</evidence>
<feature type="compositionally biased region" description="Gly residues" evidence="1">
    <location>
        <begin position="155"/>
        <end position="175"/>
    </location>
</feature>
<dbReference type="PANTHER" id="PTHR10378">
    <property type="entry name" value="LIM DOMAIN-BINDING PROTEIN"/>
    <property type="match status" value="1"/>
</dbReference>
<evidence type="ECO:0000313" key="2">
    <source>
        <dbReference type="EMBL" id="VWO98933.1"/>
    </source>
</evidence>
<feature type="region of interest" description="Disordered" evidence="1">
    <location>
        <begin position="848"/>
        <end position="973"/>
    </location>
</feature>
<sequence>MNVPHPDMIRQGVPTMHQGIMPQQLFSAQPQHAQQPSQHNLGLLQNNQGANPGLGLMGGQPGPSNPNYPMNMQPGNPTRRVYMPQQPNGSGLHPGSVGGPPHMSGLAPGQMQGLQVQGMGGNMNGNMAGFQGGGMISSQQAANLRRVQSQPLGQPGPGTHMGGMQPGMMGSGMPGMPGPPQVVSGLRLPANMQIRQQQPQQHGQGGGAMSPEMGLTMRPGPMAGASQLPPHARTGSGSQLMPTLTQPANLGQGHGMQHNFGGPMPLSHQHQHQHQQSQMGSSTHVGPSVQQPPNMGPQPAGNRAQMMASDNMFMGFQNPHGVPRMPLDNMSNPSFNMAPSPSPMNAGGEMPQRGNGPMNASGPMTPAQVLHMNTSGDTFPGNSYGMGQPPISASPRPPSHNGHHNGFPMAPSQSQPSLARQQSPRQPDHLSNPMLQRPQSQPQVAHRSSPIPTPGRVRTPRSTQPSLPMNTSAQPPASAPPSAHPAQIAPRPASVTPAVPAPTRSSSTAPSAGQQSAAAESSQPPRASAPPSASAPGPSALATAVQPAPAQIPRNPVYPIGMGQGIGRLLQLSYQLGEEGKDRLNMGYWFNVAGQYFTEKSTIKLTLWKDNQQVEAKPFEIGFPIFPRFFLVTSQSGVKAQHLVLDGARERCLGPMHGLVECPAAQWIFRYTNGYNVTLRGPLTAEIVVSQVPVTQPSQAQLPQYALKLDKLVFDATTHDKYLAVDAIQGMRIEESPQVASMSPGGAMNLNGTVEDPSKFEEPRHVYENVSIPAEPINAFGIPQATMRCLELAESVTQMTDLIQFSKREQLGPCDALKAFAQKLREEHRGNYNGIFIPPKAVYPDVSNGTGMASSGPPASFGNMGTMPGPSQPPPSSEQPSTSQSDGGQKSTKATPLQAAQASGSTPSASTPAASAPTPVGAPTTPSIPNASLKRKAPPSQRTGEDSPTTANANTEQQPAKRANRKRGRTQGS</sequence>
<feature type="compositionally biased region" description="Basic residues" evidence="1">
    <location>
        <begin position="962"/>
        <end position="973"/>
    </location>
</feature>
<keyword evidence="2" id="KW-0560">Oxidoreductase</keyword>
<dbReference type="Pfam" id="PF01803">
    <property type="entry name" value="LIM_bind"/>
    <property type="match status" value="1"/>
</dbReference>
<organism evidence="2">
    <name type="scientific">Ganoderma boninense</name>
    <dbReference type="NCBI Taxonomy" id="34458"/>
    <lineage>
        <taxon>Eukaryota</taxon>
        <taxon>Fungi</taxon>
        <taxon>Dikarya</taxon>
        <taxon>Basidiomycota</taxon>
        <taxon>Agaricomycotina</taxon>
        <taxon>Agaricomycetes</taxon>
        <taxon>Polyporales</taxon>
        <taxon>Polyporaceae</taxon>
        <taxon>Ganoderma</taxon>
    </lineage>
</organism>
<feature type="region of interest" description="Disordered" evidence="1">
    <location>
        <begin position="195"/>
        <end position="546"/>
    </location>
</feature>
<protein>
    <submittedName>
        <fullName evidence="2">Acyl-CoA desaturase (EC)</fullName>
        <ecNumber evidence="2">1.14.19.1</ecNumber>
    </submittedName>
</protein>
<feature type="compositionally biased region" description="Polar residues" evidence="1">
    <location>
        <begin position="279"/>
        <end position="293"/>
    </location>
</feature>